<proteinExistence type="predicted"/>
<gene>
    <name evidence="1" type="ORF">L1987_21213</name>
</gene>
<accession>A0ACB9IU92</accession>
<reference evidence="1 2" key="2">
    <citation type="journal article" date="2022" name="Mol. Ecol. Resour.">
        <title>The genomes of chicory, endive, great burdock and yacon provide insights into Asteraceae paleo-polyploidization history and plant inulin production.</title>
        <authorList>
            <person name="Fan W."/>
            <person name="Wang S."/>
            <person name="Wang H."/>
            <person name="Wang A."/>
            <person name="Jiang F."/>
            <person name="Liu H."/>
            <person name="Zhao H."/>
            <person name="Xu D."/>
            <person name="Zhang Y."/>
        </authorList>
    </citation>
    <scope>NUCLEOTIDE SEQUENCE [LARGE SCALE GENOMIC DNA]</scope>
    <source>
        <strain evidence="2">cv. Yunnan</strain>
        <tissue evidence="1">Leaves</tissue>
    </source>
</reference>
<evidence type="ECO:0000313" key="1">
    <source>
        <dbReference type="EMBL" id="KAI3811489.1"/>
    </source>
</evidence>
<name>A0ACB9IU92_9ASTR</name>
<keyword evidence="2" id="KW-1185">Reference proteome</keyword>
<dbReference type="EMBL" id="CM042024">
    <property type="protein sequence ID" value="KAI3811489.1"/>
    <property type="molecule type" value="Genomic_DNA"/>
</dbReference>
<dbReference type="Proteomes" id="UP001056120">
    <property type="component" value="Linkage Group LG07"/>
</dbReference>
<organism evidence="1 2">
    <name type="scientific">Smallanthus sonchifolius</name>
    <dbReference type="NCBI Taxonomy" id="185202"/>
    <lineage>
        <taxon>Eukaryota</taxon>
        <taxon>Viridiplantae</taxon>
        <taxon>Streptophyta</taxon>
        <taxon>Embryophyta</taxon>
        <taxon>Tracheophyta</taxon>
        <taxon>Spermatophyta</taxon>
        <taxon>Magnoliopsida</taxon>
        <taxon>eudicotyledons</taxon>
        <taxon>Gunneridae</taxon>
        <taxon>Pentapetalae</taxon>
        <taxon>asterids</taxon>
        <taxon>campanulids</taxon>
        <taxon>Asterales</taxon>
        <taxon>Asteraceae</taxon>
        <taxon>Asteroideae</taxon>
        <taxon>Heliantheae alliance</taxon>
        <taxon>Millerieae</taxon>
        <taxon>Smallanthus</taxon>
    </lineage>
</organism>
<reference evidence="2" key="1">
    <citation type="journal article" date="2022" name="Mol. Ecol. Resour.">
        <title>The genomes of chicory, endive, great burdock and yacon provide insights into Asteraceae palaeo-polyploidization history and plant inulin production.</title>
        <authorList>
            <person name="Fan W."/>
            <person name="Wang S."/>
            <person name="Wang H."/>
            <person name="Wang A."/>
            <person name="Jiang F."/>
            <person name="Liu H."/>
            <person name="Zhao H."/>
            <person name="Xu D."/>
            <person name="Zhang Y."/>
        </authorList>
    </citation>
    <scope>NUCLEOTIDE SEQUENCE [LARGE SCALE GENOMIC DNA]</scope>
    <source>
        <strain evidence="2">cv. Yunnan</strain>
    </source>
</reference>
<comment type="caution">
    <text evidence="1">The sequence shown here is derived from an EMBL/GenBank/DDBJ whole genome shotgun (WGS) entry which is preliminary data.</text>
</comment>
<protein>
    <submittedName>
        <fullName evidence="1">Uncharacterized protein</fullName>
    </submittedName>
</protein>
<sequence>MGHGFPTVGVLFSCWIGGWECLFVLVLAETGLFHLHAIPHGHSLSLEEELSPKTRDCYTVHSSKLGIDLKKNIGQILIITLHGLSTVITIVGGATSEVVPGPAGYASRVIWFGPIVLKWVSTIGPRTGDCGLRNMWS</sequence>
<evidence type="ECO:0000313" key="2">
    <source>
        <dbReference type="Proteomes" id="UP001056120"/>
    </source>
</evidence>